<dbReference type="EMBL" id="JALJOS010000014">
    <property type="protein sequence ID" value="KAK9831296.1"/>
    <property type="molecule type" value="Genomic_DNA"/>
</dbReference>
<evidence type="ECO:0000313" key="9">
    <source>
        <dbReference type="EMBL" id="KAK9831296.1"/>
    </source>
</evidence>
<evidence type="ECO:0000256" key="7">
    <source>
        <dbReference type="RuleBase" id="RU000549"/>
    </source>
</evidence>
<evidence type="ECO:0000256" key="1">
    <source>
        <dbReference type="ARBA" id="ARBA00007039"/>
    </source>
</evidence>
<dbReference type="GO" id="GO:0006515">
    <property type="term" value="P:protein quality control for misfolded or incompletely synthesized proteins"/>
    <property type="evidence" value="ECO:0007669"/>
    <property type="project" value="TreeGrafter"/>
</dbReference>
<evidence type="ECO:0000313" key="10">
    <source>
        <dbReference type="Proteomes" id="UP001438707"/>
    </source>
</evidence>
<gene>
    <name evidence="9" type="ORF">WJX74_010907</name>
</gene>
<dbReference type="PANTHER" id="PTHR10381:SF11">
    <property type="entry name" value="ATP-DEPENDENT CLP PROTEASE PROTEOLYTIC SUBUNIT, MITOCHONDRIAL"/>
    <property type="match status" value="1"/>
</dbReference>
<dbReference type="GO" id="GO:0009840">
    <property type="term" value="C:chloroplastic endopeptidase Clp complex"/>
    <property type="evidence" value="ECO:0007669"/>
    <property type="project" value="UniProtKB-ARBA"/>
</dbReference>
<dbReference type="HAMAP" id="MF_00444">
    <property type="entry name" value="ClpP"/>
    <property type="match status" value="1"/>
</dbReference>
<comment type="caution">
    <text evidence="9">The sequence shown here is derived from an EMBL/GenBank/DDBJ whole genome shotgun (WGS) entry which is preliminary data.</text>
</comment>
<dbReference type="NCBIfam" id="NF009205">
    <property type="entry name" value="PRK12553.1"/>
    <property type="match status" value="1"/>
</dbReference>
<dbReference type="GO" id="GO:0004176">
    <property type="term" value="F:ATP-dependent peptidase activity"/>
    <property type="evidence" value="ECO:0007669"/>
    <property type="project" value="InterPro"/>
</dbReference>
<dbReference type="GO" id="GO:0009534">
    <property type="term" value="C:chloroplast thylakoid"/>
    <property type="evidence" value="ECO:0007669"/>
    <property type="project" value="UniProtKB-ARBA"/>
</dbReference>
<dbReference type="GO" id="GO:0051117">
    <property type="term" value="F:ATPase binding"/>
    <property type="evidence" value="ECO:0007669"/>
    <property type="project" value="TreeGrafter"/>
</dbReference>
<organism evidence="9 10">
    <name type="scientific">Apatococcus lobatus</name>
    <dbReference type="NCBI Taxonomy" id="904363"/>
    <lineage>
        <taxon>Eukaryota</taxon>
        <taxon>Viridiplantae</taxon>
        <taxon>Chlorophyta</taxon>
        <taxon>core chlorophytes</taxon>
        <taxon>Trebouxiophyceae</taxon>
        <taxon>Chlorellales</taxon>
        <taxon>Chlorellaceae</taxon>
        <taxon>Apatococcus</taxon>
    </lineage>
</organism>
<dbReference type="InterPro" id="IPR023562">
    <property type="entry name" value="ClpP/TepA"/>
</dbReference>
<dbReference type="Proteomes" id="UP001438707">
    <property type="component" value="Unassembled WGS sequence"/>
</dbReference>
<dbReference type="Gene3D" id="3.90.226.10">
    <property type="entry name" value="2-enoyl-CoA Hydratase, Chain A, domain 1"/>
    <property type="match status" value="1"/>
</dbReference>
<sequence>MSLLKLTRPLASLRQVADPQSIQNTALRHFTSIPLVIESSSRGERAFDIYSRLLRERIIMLNGPIDDQLSSVTVASLIFLESEHPEKPISMYINSPGGIVTSGLAIYDTMQYISSPISTLCVGQASSMGSLLLAAGEAGQRRSLPNSRIMLHQPLGGAEGQASDVEIRANELLKTRLRLNELYSKHTGQSTDVIARALDRDNFKSAEEAKDWGIIDEVIERRPTFGGDKPSS</sequence>
<dbReference type="FunFam" id="3.90.226.10:FF:000001">
    <property type="entry name" value="ATP-dependent Clp protease proteolytic subunit"/>
    <property type="match status" value="1"/>
</dbReference>
<keyword evidence="10" id="KW-1185">Reference proteome</keyword>
<evidence type="ECO:0000256" key="4">
    <source>
        <dbReference type="ARBA" id="ARBA00022825"/>
    </source>
</evidence>
<dbReference type="PROSITE" id="PS00381">
    <property type="entry name" value="CLP_PROTEASE_SER"/>
    <property type="match status" value="1"/>
</dbReference>
<dbReference type="PRINTS" id="PR00127">
    <property type="entry name" value="CLPPROTEASEP"/>
</dbReference>
<dbReference type="InterPro" id="IPR001907">
    <property type="entry name" value="ClpP"/>
</dbReference>
<evidence type="ECO:0000256" key="8">
    <source>
        <dbReference type="RuleBase" id="RU003567"/>
    </source>
</evidence>
<dbReference type="InterPro" id="IPR033135">
    <property type="entry name" value="ClpP_His_AS"/>
</dbReference>
<reference evidence="9 10" key="1">
    <citation type="journal article" date="2024" name="Nat. Commun.">
        <title>Phylogenomics reveals the evolutionary origins of lichenization in chlorophyte algae.</title>
        <authorList>
            <person name="Puginier C."/>
            <person name="Libourel C."/>
            <person name="Otte J."/>
            <person name="Skaloud P."/>
            <person name="Haon M."/>
            <person name="Grisel S."/>
            <person name="Petersen M."/>
            <person name="Berrin J.G."/>
            <person name="Delaux P.M."/>
            <person name="Dal Grande F."/>
            <person name="Keller J."/>
        </authorList>
    </citation>
    <scope>NUCLEOTIDE SEQUENCE [LARGE SCALE GENOMIC DNA]</scope>
    <source>
        <strain evidence="9 10">SAG 2145</strain>
    </source>
</reference>
<protein>
    <recommendedName>
        <fullName evidence="8">ATP-dependent Clp protease proteolytic subunit</fullName>
        <ecNumber evidence="7">3.4.21.92</ecNumber>
    </recommendedName>
</protein>
<evidence type="ECO:0000256" key="2">
    <source>
        <dbReference type="ARBA" id="ARBA00022670"/>
    </source>
</evidence>
<dbReference type="NCBIfam" id="NF001368">
    <property type="entry name" value="PRK00277.1"/>
    <property type="match status" value="1"/>
</dbReference>
<keyword evidence="4 7" id="KW-0720">Serine protease</keyword>
<dbReference type="Pfam" id="PF00574">
    <property type="entry name" value="CLP_protease"/>
    <property type="match status" value="1"/>
</dbReference>
<evidence type="ECO:0000256" key="3">
    <source>
        <dbReference type="ARBA" id="ARBA00022801"/>
    </source>
</evidence>
<dbReference type="EC" id="3.4.21.92" evidence="7"/>
<name>A0AAW1RDD6_9CHLO</name>
<comment type="similarity">
    <text evidence="1 8">Belongs to the peptidase S14 family.</text>
</comment>
<keyword evidence="2 7" id="KW-0645">Protease</keyword>
<dbReference type="CDD" id="cd07017">
    <property type="entry name" value="S14_ClpP_2"/>
    <property type="match status" value="1"/>
</dbReference>
<feature type="active site" evidence="5">
    <location>
        <position position="127"/>
    </location>
</feature>
<dbReference type="PROSITE" id="PS00382">
    <property type="entry name" value="CLP_PROTEASE_HIS"/>
    <property type="match status" value="1"/>
</dbReference>
<dbReference type="PANTHER" id="PTHR10381">
    <property type="entry name" value="ATP-DEPENDENT CLP PROTEASE PROTEOLYTIC SUBUNIT"/>
    <property type="match status" value="1"/>
</dbReference>
<evidence type="ECO:0000256" key="6">
    <source>
        <dbReference type="PROSITE-ProRule" id="PRU10086"/>
    </source>
</evidence>
<proteinExistence type="inferred from homology"/>
<evidence type="ECO:0000256" key="5">
    <source>
        <dbReference type="PROSITE-ProRule" id="PRU10085"/>
    </source>
</evidence>
<dbReference type="InterPro" id="IPR029045">
    <property type="entry name" value="ClpP/crotonase-like_dom_sf"/>
</dbReference>
<dbReference type="AlphaFoldDB" id="A0AAW1RDD6"/>
<dbReference type="GO" id="GO:0004252">
    <property type="term" value="F:serine-type endopeptidase activity"/>
    <property type="evidence" value="ECO:0007669"/>
    <property type="project" value="UniProtKB-EC"/>
</dbReference>
<keyword evidence="3 7" id="KW-0378">Hydrolase</keyword>
<dbReference type="SUPFAM" id="SSF52096">
    <property type="entry name" value="ClpP/crotonase"/>
    <property type="match status" value="1"/>
</dbReference>
<accession>A0AAW1RDD6</accession>
<dbReference type="InterPro" id="IPR018215">
    <property type="entry name" value="ClpP_Ser_AS"/>
</dbReference>
<feature type="active site" evidence="6">
    <location>
        <position position="152"/>
    </location>
</feature>